<reference evidence="2" key="2">
    <citation type="submission" date="2021-01" db="EMBL/GenBank/DDBJ databases">
        <authorList>
            <person name="Schikora-Tamarit M.A."/>
        </authorList>
    </citation>
    <scope>NUCLEOTIDE SEQUENCE</scope>
    <source>
        <strain evidence="2">CBS2887</strain>
    </source>
</reference>
<accession>A0A9P8Q1N5</accession>
<evidence type="ECO:0000313" key="3">
    <source>
        <dbReference type="Proteomes" id="UP000774326"/>
    </source>
</evidence>
<keyword evidence="3" id="KW-1185">Reference proteome</keyword>
<proteinExistence type="predicted"/>
<name>A0A9P8Q1N5_WICPI</name>
<dbReference type="EMBL" id="JAEUBG010004372">
    <property type="protein sequence ID" value="KAH3681555.1"/>
    <property type="molecule type" value="Genomic_DNA"/>
</dbReference>
<dbReference type="AlphaFoldDB" id="A0A9P8Q1N5"/>
<feature type="chain" id="PRO_5040266958" description="MICOS complex subunit MIC12" evidence="1">
    <location>
        <begin position="24"/>
        <end position="115"/>
    </location>
</feature>
<feature type="signal peptide" evidence="1">
    <location>
        <begin position="1"/>
        <end position="23"/>
    </location>
</feature>
<evidence type="ECO:0000256" key="1">
    <source>
        <dbReference type="SAM" id="SignalP"/>
    </source>
</evidence>
<reference evidence="2" key="1">
    <citation type="journal article" date="2021" name="Open Biol.">
        <title>Shared evolutionary footprints suggest mitochondrial oxidative damage underlies multiple complex I losses in fungi.</title>
        <authorList>
            <person name="Schikora-Tamarit M.A."/>
            <person name="Marcet-Houben M."/>
            <person name="Nosek J."/>
            <person name="Gabaldon T."/>
        </authorList>
    </citation>
    <scope>NUCLEOTIDE SEQUENCE</scope>
    <source>
        <strain evidence="2">CBS2887</strain>
    </source>
</reference>
<comment type="caution">
    <text evidence="2">The sequence shown here is derived from an EMBL/GenBank/DDBJ whole genome shotgun (WGS) entry which is preliminary data.</text>
</comment>
<protein>
    <recommendedName>
        <fullName evidence="4">MICOS complex subunit MIC12</fullName>
    </recommendedName>
</protein>
<organism evidence="2 3">
    <name type="scientific">Wickerhamomyces pijperi</name>
    <name type="common">Yeast</name>
    <name type="synonym">Pichia pijperi</name>
    <dbReference type="NCBI Taxonomy" id="599730"/>
    <lineage>
        <taxon>Eukaryota</taxon>
        <taxon>Fungi</taxon>
        <taxon>Dikarya</taxon>
        <taxon>Ascomycota</taxon>
        <taxon>Saccharomycotina</taxon>
        <taxon>Saccharomycetes</taxon>
        <taxon>Phaffomycetales</taxon>
        <taxon>Wickerhamomycetaceae</taxon>
        <taxon>Wickerhamomyces</taxon>
    </lineage>
</organism>
<sequence>MAGKIHGLLGGVLLATSLIYYNSEDFKKSNSFVSTTLKQTEELIHNNNKQIEHQSLGNGPRSLEFQYRPSMKQTIADLWDEQVLDFARSVYAFDATKTASCLVNKLQNLINDVSK</sequence>
<gene>
    <name evidence="2" type="ORF">WICPIJ_007486</name>
</gene>
<keyword evidence="1" id="KW-0732">Signal</keyword>
<dbReference type="OrthoDB" id="4037694at2759"/>
<dbReference type="Proteomes" id="UP000774326">
    <property type="component" value="Unassembled WGS sequence"/>
</dbReference>
<evidence type="ECO:0000313" key="2">
    <source>
        <dbReference type="EMBL" id="KAH3681555.1"/>
    </source>
</evidence>
<evidence type="ECO:0008006" key="4">
    <source>
        <dbReference type="Google" id="ProtNLM"/>
    </source>
</evidence>